<evidence type="ECO:0008006" key="4">
    <source>
        <dbReference type="Google" id="ProtNLM"/>
    </source>
</evidence>
<accession>A0AA40DLS7</accession>
<reference evidence="2" key="1">
    <citation type="submission" date="2023-06" db="EMBL/GenBank/DDBJ databases">
        <title>Genome-scale phylogeny and comparative genomics of the fungal order Sordariales.</title>
        <authorList>
            <consortium name="Lawrence Berkeley National Laboratory"/>
            <person name="Hensen N."/>
            <person name="Bonometti L."/>
            <person name="Westerberg I."/>
            <person name="Brannstrom I.O."/>
            <person name="Guillou S."/>
            <person name="Cros-Aarteil S."/>
            <person name="Calhoun S."/>
            <person name="Haridas S."/>
            <person name="Kuo A."/>
            <person name="Mondo S."/>
            <person name="Pangilinan J."/>
            <person name="Riley R."/>
            <person name="LaButti K."/>
            <person name="Andreopoulos B."/>
            <person name="Lipzen A."/>
            <person name="Chen C."/>
            <person name="Yanf M."/>
            <person name="Daum C."/>
            <person name="Ng V."/>
            <person name="Clum A."/>
            <person name="Steindorff A."/>
            <person name="Ohm R."/>
            <person name="Martin F."/>
            <person name="Silar P."/>
            <person name="Natvig D."/>
            <person name="Lalanne C."/>
            <person name="Gautier V."/>
            <person name="Ament-velasquez S.L."/>
            <person name="Kruys A."/>
            <person name="Hutchinson M.I."/>
            <person name="Powell A.J."/>
            <person name="Barry K."/>
            <person name="Miller A.N."/>
            <person name="Grigoriev I.V."/>
            <person name="Debuchy R."/>
            <person name="Gladieux P."/>
            <person name="Thoren M.H."/>
            <person name="Johannesson H."/>
        </authorList>
    </citation>
    <scope>NUCLEOTIDE SEQUENCE</scope>
    <source>
        <strain evidence="2">SMH2392-1A</strain>
    </source>
</reference>
<feature type="region of interest" description="Disordered" evidence="1">
    <location>
        <begin position="43"/>
        <end position="66"/>
    </location>
</feature>
<dbReference type="Proteomes" id="UP001172101">
    <property type="component" value="Unassembled WGS sequence"/>
</dbReference>
<protein>
    <recommendedName>
        <fullName evidence="4">Fungal N-terminal domain-containing protein</fullName>
    </recommendedName>
</protein>
<organism evidence="2 3">
    <name type="scientific">Lasiosphaeria miniovina</name>
    <dbReference type="NCBI Taxonomy" id="1954250"/>
    <lineage>
        <taxon>Eukaryota</taxon>
        <taxon>Fungi</taxon>
        <taxon>Dikarya</taxon>
        <taxon>Ascomycota</taxon>
        <taxon>Pezizomycotina</taxon>
        <taxon>Sordariomycetes</taxon>
        <taxon>Sordariomycetidae</taxon>
        <taxon>Sordariales</taxon>
        <taxon>Lasiosphaeriaceae</taxon>
        <taxon>Lasiosphaeria</taxon>
    </lineage>
</organism>
<proteinExistence type="predicted"/>
<dbReference type="EMBL" id="JAUIRO010000007">
    <property type="protein sequence ID" value="KAK0705951.1"/>
    <property type="molecule type" value="Genomic_DNA"/>
</dbReference>
<keyword evidence="3" id="KW-1185">Reference proteome</keyword>
<feature type="compositionally biased region" description="Low complexity" evidence="1">
    <location>
        <begin position="43"/>
        <end position="53"/>
    </location>
</feature>
<dbReference type="GeneID" id="85318304"/>
<evidence type="ECO:0000313" key="3">
    <source>
        <dbReference type="Proteomes" id="UP001172101"/>
    </source>
</evidence>
<evidence type="ECO:0000313" key="2">
    <source>
        <dbReference type="EMBL" id="KAK0705951.1"/>
    </source>
</evidence>
<dbReference type="RefSeq" id="XP_060291045.1">
    <property type="nucleotide sequence ID" value="XM_060435034.1"/>
</dbReference>
<name>A0AA40DLS7_9PEZI</name>
<evidence type="ECO:0000256" key="1">
    <source>
        <dbReference type="SAM" id="MobiDB-lite"/>
    </source>
</evidence>
<dbReference type="AlphaFoldDB" id="A0AA40DLS7"/>
<sequence>MAASCLPKCPAWQCLTRRRGDSTPSFPFLFQVSLHPSQLFSSPQLFSSQPPSLGQKPHPSTAYSTPTTSIMDPLSVAASAIALAQAVGAIGAGIDSLKTLQNTSAEFCDMLNELSSLRALLYQLRGTMEAAAEPGFLLPQRAVEPVTKIQLELSQIVNEIDAISRDIARKSNGVNKKGQQKISVLRWQPRRQRLVDLREKARRCRDNLSACIDLLGFSHQIHQGRLLVEVHGILATSTSTVEGGFDRMQQNLEQLTNLVDHRLNSVHSRFDALESQITHARPEDASTYVASQPSSVVHIQTSVRQKCSLYCNCQCHTSSAVRTPRWARSLVGSFFVQYNSIPLFDRRTCNISSCRSTSRKSMTMTYSFPNWLISRAICATAVWGSLTDAGASLHLRVPRVKNMRNVWDAVFLNLVDWLRDMIARKELLSTDIDDRGESILNERELKYLMSLLHSQYTHSLAHNDES</sequence>
<gene>
    <name evidence="2" type="ORF">B0T26DRAFT_439381</name>
</gene>
<comment type="caution">
    <text evidence="2">The sequence shown here is derived from an EMBL/GenBank/DDBJ whole genome shotgun (WGS) entry which is preliminary data.</text>
</comment>